<feature type="domain" description="Heparinase II/III-like C-terminal" evidence="3">
    <location>
        <begin position="370"/>
        <end position="632"/>
    </location>
</feature>
<dbReference type="Pfam" id="PF07940">
    <property type="entry name" value="Hepar_II_III_C"/>
    <property type="match status" value="1"/>
</dbReference>
<protein>
    <submittedName>
        <fullName evidence="4">Heparinase II/III family protein</fullName>
    </submittedName>
</protein>
<comment type="caution">
    <text evidence="4">The sequence shown here is derived from an EMBL/GenBank/DDBJ whole genome shotgun (WGS) entry which is preliminary data.</text>
</comment>
<proteinExistence type="predicted"/>
<evidence type="ECO:0000256" key="2">
    <source>
        <dbReference type="SAM" id="MobiDB-lite"/>
    </source>
</evidence>
<name>A0ABV8RKA4_9SPHN</name>
<dbReference type="EMBL" id="JBHSDR010000003">
    <property type="protein sequence ID" value="MFC4293811.1"/>
    <property type="molecule type" value="Genomic_DNA"/>
</dbReference>
<dbReference type="Proteomes" id="UP001595828">
    <property type="component" value="Unassembled WGS sequence"/>
</dbReference>
<evidence type="ECO:0000313" key="5">
    <source>
        <dbReference type="Proteomes" id="UP001595828"/>
    </source>
</evidence>
<evidence type="ECO:0000313" key="4">
    <source>
        <dbReference type="EMBL" id="MFC4293811.1"/>
    </source>
</evidence>
<comment type="subcellular location">
    <subcellularLocation>
        <location evidence="1">Cell envelope</location>
    </subcellularLocation>
</comment>
<dbReference type="InterPro" id="IPR008929">
    <property type="entry name" value="Chondroitin_lyas"/>
</dbReference>
<accession>A0ABV8RKA4</accession>
<dbReference type="Gene3D" id="1.50.10.100">
    <property type="entry name" value="Chondroitin AC/alginate lyase"/>
    <property type="match status" value="1"/>
</dbReference>
<organism evidence="4 5">
    <name type="scientific">Novosphingobium tardum</name>
    <dbReference type="NCBI Taxonomy" id="1538021"/>
    <lineage>
        <taxon>Bacteria</taxon>
        <taxon>Pseudomonadati</taxon>
        <taxon>Pseudomonadota</taxon>
        <taxon>Alphaproteobacteria</taxon>
        <taxon>Sphingomonadales</taxon>
        <taxon>Sphingomonadaceae</taxon>
        <taxon>Novosphingobium</taxon>
    </lineage>
</organism>
<dbReference type="RefSeq" id="WP_379537293.1">
    <property type="nucleotide sequence ID" value="NZ_JBHSDR010000003.1"/>
</dbReference>
<dbReference type="Gene3D" id="2.70.98.70">
    <property type="match status" value="1"/>
</dbReference>
<gene>
    <name evidence="4" type="ORF">ACFO0A_01930</name>
</gene>
<feature type="region of interest" description="Disordered" evidence="2">
    <location>
        <begin position="1"/>
        <end position="31"/>
    </location>
</feature>
<keyword evidence="5" id="KW-1185">Reference proteome</keyword>
<evidence type="ECO:0000259" key="3">
    <source>
        <dbReference type="Pfam" id="PF07940"/>
    </source>
</evidence>
<sequence length="640" mass="66892">MGGGGESDALLAEGPAAARGSAPALPLPAGKRDDMIHLPDDAPAGHGSEVIEPGRALALADFAPPSLSAGERLLRLAYRAGVPGGVLQSPWRKSPRLRLLATVSNPLRGDRAAGMALRAGHFLLHGSKVAIAETSFAGRTLTPPFERHVHGFRWLDDLSASAPREAGAPVAERILIAWLDANPRPGSFGRGGPAWTVGNAGHRLLAWLIHAPLLLSGRDKVLRGRTLTALADTARWLDRHVGKAEDRLAELAGWCAIVAAGLLLPEGKPRRLYGEAGLVRTLGELVGDDGGVLSRSPLAQMEAIGLLVRLSACYRATRRDPPEAVQAMLGLLVPPLLGVLHGDGGLSSWQGAGGVEAARVEALIAASGVRTRPLRDARQWGYQRVVAGRGSQASVLIVDAAPPPLARHARDGCASALAFELSAGAQRIIVNCGGAAFAGGQIPVRLAQGLRATAAHSTLALDDMNSTAVLINGRLGAGVSEVEVDRRAISGENGPGQKSIGATRIEAAHDGYAARYGLTHRRILMLRDDGTELLGQDQLVPVGRRGRRGKVAFAIRFHLAPGVEPFLSEDGQGAALQLPDGSHWQFRSGGGAEGGELSIDDSLWADGQGRPVGTRQLVIQGLVSRGGGSFSWLLKKMGNV</sequence>
<evidence type="ECO:0000256" key="1">
    <source>
        <dbReference type="ARBA" id="ARBA00004196"/>
    </source>
</evidence>
<reference evidence="5" key="1">
    <citation type="journal article" date="2019" name="Int. J. Syst. Evol. Microbiol.">
        <title>The Global Catalogue of Microorganisms (GCM) 10K type strain sequencing project: providing services to taxonomists for standard genome sequencing and annotation.</title>
        <authorList>
            <consortium name="The Broad Institute Genomics Platform"/>
            <consortium name="The Broad Institute Genome Sequencing Center for Infectious Disease"/>
            <person name="Wu L."/>
            <person name="Ma J."/>
        </authorList>
    </citation>
    <scope>NUCLEOTIDE SEQUENCE [LARGE SCALE GENOMIC DNA]</scope>
    <source>
        <strain evidence="5">CGMCC 1.12989</strain>
    </source>
</reference>
<dbReference type="InterPro" id="IPR012480">
    <property type="entry name" value="Hepar_II_III_C"/>
</dbReference>